<dbReference type="EMBL" id="SJPF01000004">
    <property type="protein sequence ID" value="TWT31979.1"/>
    <property type="molecule type" value="Genomic_DNA"/>
</dbReference>
<gene>
    <name evidence="3" type="ORF">Enr8_39050</name>
</gene>
<feature type="domain" description="3-keto-alpha-glucoside-1,2-lyase/3-keto-2-hydroxy-glucal hydratase" evidence="2">
    <location>
        <begin position="33"/>
        <end position="212"/>
    </location>
</feature>
<protein>
    <recommendedName>
        <fullName evidence="2">3-keto-alpha-glucoside-1,2-lyase/3-keto-2-hydroxy-glucal hydratase domain-containing protein</fullName>
    </recommendedName>
</protein>
<dbReference type="InterPro" id="IPR010496">
    <property type="entry name" value="AL/BT2_dom"/>
</dbReference>
<evidence type="ECO:0000313" key="3">
    <source>
        <dbReference type="EMBL" id="TWT31979.1"/>
    </source>
</evidence>
<dbReference type="GO" id="GO:0016787">
    <property type="term" value="F:hydrolase activity"/>
    <property type="evidence" value="ECO:0007669"/>
    <property type="project" value="InterPro"/>
</dbReference>
<proteinExistence type="predicted"/>
<dbReference type="RefSeq" id="WP_146434559.1">
    <property type="nucleotide sequence ID" value="NZ_SJPF01000004.1"/>
</dbReference>
<evidence type="ECO:0000259" key="2">
    <source>
        <dbReference type="Pfam" id="PF06439"/>
    </source>
</evidence>
<name>A0A5C5V1W9_9BACT</name>
<keyword evidence="4" id="KW-1185">Reference proteome</keyword>
<dbReference type="AlphaFoldDB" id="A0A5C5V1W9"/>
<dbReference type="Pfam" id="PF06439">
    <property type="entry name" value="3keto-disac_hyd"/>
    <property type="match status" value="1"/>
</dbReference>
<dbReference type="OrthoDB" id="282033at2"/>
<evidence type="ECO:0000256" key="1">
    <source>
        <dbReference type="SAM" id="SignalP"/>
    </source>
</evidence>
<organism evidence="3 4">
    <name type="scientific">Blastopirellula retiformator</name>
    <dbReference type="NCBI Taxonomy" id="2527970"/>
    <lineage>
        <taxon>Bacteria</taxon>
        <taxon>Pseudomonadati</taxon>
        <taxon>Planctomycetota</taxon>
        <taxon>Planctomycetia</taxon>
        <taxon>Pirellulales</taxon>
        <taxon>Pirellulaceae</taxon>
        <taxon>Blastopirellula</taxon>
    </lineage>
</organism>
<feature type="chain" id="PRO_5022854588" description="3-keto-alpha-glucoside-1,2-lyase/3-keto-2-hydroxy-glucal hydratase domain-containing protein" evidence="1">
    <location>
        <begin position="28"/>
        <end position="215"/>
    </location>
</feature>
<accession>A0A5C5V1W9</accession>
<feature type="signal peptide" evidence="1">
    <location>
        <begin position="1"/>
        <end position="27"/>
    </location>
</feature>
<comment type="caution">
    <text evidence="3">The sequence shown here is derived from an EMBL/GenBank/DDBJ whole genome shotgun (WGS) entry which is preliminary data.</text>
</comment>
<keyword evidence="1" id="KW-0732">Signal</keyword>
<dbReference type="Proteomes" id="UP000318878">
    <property type="component" value="Unassembled WGS sequence"/>
</dbReference>
<sequence precursor="true">MFALARLTSLGCLLAIGSVVLAQGANAEEPEVEKLFDGKTLAGWKIADQKSFDRHGEVTVKEGELHLAKGNSATGIYRADQPPKMDYEITLEAKRTAGDDFFCGLTFPIHDQHCTMIIGGWGGGVTGLSNVDDLTAVENGATGYQEFKNDQWYKIKLRVTPEWVTAWVDGDSIFSVSPKEVKFSVWWEQEPMRPLGISTWNTSAAFRKIELKKLK</sequence>
<dbReference type="Gene3D" id="2.60.120.560">
    <property type="entry name" value="Exo-inulinase, domain 1"/>
    <property type="match status" value="1"/>
</dbReference>
<reference evidence="3 4" key="1">
    <citation type="submission" date="2019-02" db="EMBL/GenBank/DDBJ databases">
        <title>Deep-cultivation of Planctomycetes and their phenomic and genomic characterization uncovers novel biology.</title>
        <authorList>
            <person name="Wiegand S."/>
            <person name="Jogler M."/>
            <person name="Boedeker C."/>
            <person name="Pinto D."/>
            <person name="Vollmers J."/>
            <person name="Rivas-Marin E."/>
            <person name="Kohn T."/>
            <person name="Peeters S.H."/>
            <person name="Heuer A."/>
            <person name="Rast P."/>
            <person name="Oberbeckmann S."/>
            <person name="Bunk B."/>
            <person name="Jeske O."/>
            <person name="Meyerdierks A."/>
            <person name="Storesund J.E."/>
            <person name="Kallscheuer N."/>
            <person name="Luecker S."/>
            <person name="Lage O.M."/>
            <person name="Pohl T."/>
            <person name="Merkel B.J."/>
            <person name="Hornburger P."/>
            <person name="Mueller R.-W."/>
            <person name="Bruemmer F."/>
            <person name="Labrenz M."/>
            <person name="Spormann A.M."/>
            <person name="Op Den Camp H."/>
            <person name="Overmann J."/>
            <person name="Amann R."/>
            <person name="Jetten M.S.M."/>
            <person name="Mascher T."/>
            <person name="Medema M.H."/>
            <person name="Devos D.P."/>
            <person name="Kaster A.-K."/>
            <person name="Ovreas L."/>
            <person name="Rohde M."/>
            <person name="Galperin M.Y."/>
            <person name="Jogler C."/>
        </authorList>
    </citation>
    <scope>NUCLEOTIDE SEQUENCE [LARGE SCALE GENOMIC DNA]</scope>
    <source>
        <strain evidence="3 4">Enr8</strain>
    </source>
</reference>
<evidence type="ECO:0000313" key="4">
    <source>
        <dbReference type="Proteomes" id="UP000318878"/>
    </source>
</evidence>